<evidence type="ECO:0000313" key="1">
    <source>
        <dbReference type="EMBL" id="QNO56321.1"/>
    </source>
</evidence>
<accession>A0A7G9Z7T7</accession>
<proteinExistence type="predicted"/>
<organism evidence="1">
    <name type="scientific">Candidatus Methanophaga sp. ANME-1 ERB7</name>
    <dbReference type="NCBI Taxonomy" id="2759913"/>
    <lineage>
        <taxon>Archaea</taxon>
        <taxon>Methanobacteriati</taxon>
        <taxon>Methanobacteriota</taxon>
        <taxon>Stenosarchaea group</taxon>
        <taxon>Methanomicrobia</taxon>
        <taxon>Candidatus Methanophagales</taxon>
        <taxon>Candidatus Methanophagaceae</taxon>
        <taxon>Candidatus Methanophaga</taxon>
    </lineage>
</organism>
<reference evidence="1" key="1">
    <citation type="submission" date="2020-06" db="EMBL/GenBank/DDBJ databases">
        <title>Unique genomic features of the anaerobic methanotrophic archaea.</title>
        <authorList>
            <person name="Chadwick G.L."/>
            <person name="Skennerton C.T."/>
            <person name="Laso-Perez R."/>
            <person name="Leu A.O."/>
            <person name="Speth D.R."/>
            <person name="Yu H."/>
            <person name="Morgan-Lang C."/>
            <person name="Hatzenpichler R."/>
            <person name="Goudeau D."/>
            <person name="Malmstrom R."/>
            <person name="Brazelton W.J."/>
            <person name="Woyke T."/>
            <person name="Hallam S.J."/>
            <person name="Tyson G.W."/>
            <person name="Wegener G."/>
            <person name="Boetius A."/>
            <person name="Orphan V."/>
        </authorList>
    </citation>
    <scope>NUCLEOTIDE SEQUENCE</scope>
</reference>
<sequence>METKCLYNVKLNYFWKIYIMVVNHADRKKTLAIT</sequence>
<dbReference type="AlphaFoldDB" id="A0A7G9Z7T7"/>
<dbReference type="EMBL" id="MT631652">
    <property type="protein sequence ID" value="QNO56321.1"/>
    <property type="molecule type" value="Genomic_DNA"/>
</dbReference>
<name>A0A7G9Z7T7_9EURY</name>
<gene>
    <name evidence="1" type="ORF">HFIEAGJK_00038</name>
</gene>
<protein>
    <submittedName>
        <fullName evidence="1">Uncharacterized protein</fullName>
    </submittedName>
</protein>